<dbReference type="EMBL" id="UINC01069576">
    <property type="protein sequence ID" value="SVC03059.1"/>
    <property type="molecule type" value="Genomic_DNA"/>
</dbReference>
<evidence type="ECO:0000313" key="1">
    <source>
        <dbReference type="EMBL" id="SVC03059.1"/>
    </source>
</evidence>
<dbReference type="AlphaFoldDB" id="A0A382IUT2"/>
<name>A0A382IUT2_9ZZZZ</name>
<gene>
    <name evidence="1" type="ORF">METZ01_LOCUS255913</name>
</gene>
<feature type="non-terminal residue" evidence="1">
    <location>
        <position position="1"/>
    </location>
</feature>
<reference evidence="1" key="1">
    <citation type="submission" date="2018-05" db="EMBL/GenBank/DDBJ databases">
        <authorList>
            <person name="Lanie J.A."/>
            <person name="Ng W.-L."/>
            <person name="Kazmierczak K.M."/>
            <person name="Andrzejewski T.M."/>
            <person name="Davidsen T.M."/>
            <person name="Wayne K.J."/>
            <person name="Tettelin H."/>
            <person name="Glass J.I."/>
            <person name="Rusch D."/>
            <person name="Podicherti R."/>
            <person name="Tsui H.-C.T."/>
            <person name="Winkler M.E."/>
        </authorList>
    </citation>
    <scope>NUCLEOTIDE SEQUENCE</scope>
</reference>
<organism evidence="1">
    <name type="scientific">marine metagenome</name>
    <dbReference type="NCBI Taxonomy" id="408172"/>
    <lineage>
        <taxon>unclassified sequences</taxon>
        <taxon>metagenomes</taxon>
        <taxon>ecological metagenomes</taxon>
    </lineage>
</organism>
<accession>A0A382IUT2</accession>
<proteinExistence type="predicted"/>
<protein>
    <submittedName>
        <fullName evidence="1">Uncharacterized protein</fullName>
    </submittedName>
</protein>
<sequence>PRKYAVHFLEGQKLVQDMALMHQ</sequence>